<dbReference type="SUPFAM" id="SSF51182">
    <property type="entry name" value="RmlC-like cupins"/>
    <property type="match status" value="1"/>
</dbReference>
<dbReference type="PANTHER" id="PTHR38599:SF1">
    <property type="entry name" value="CUPIN DOMAIN PROTEIN (AFU_ORTHOLOGUE AFUA_3G13620)"/>
    <property type="match status" value="1"/>
</dbReference>
<dbReference type="Proteomes" id="UP000003250">
    <property type="component" value="Unassembled WGS sequence"/>
</dbReference>
<dbReference type="RefSeq" id="WP_008840473.1">
    <property type="nucleotide sequence ID" value="NZ_AHAM01000315.1"/>
</dbReference>
<gene>
    <name evidence="3" type="ORF">MAXJ12_34639</name>
</gene>
<dbReference type="InterPro" id="IPR014710">
    <property type="entry name" value="RmlC-like_jellyroll"/>
</dbReference>
<proteinExistence type="predicted"/>
<name>H0I366_9HYPH</name>
<dbReference type="PANTHER" id="PTHR38599">
    <property type="entry name" value="CUPIN DOMAIN PROTEIN (AFU_ORTHOLOGUE AFUA_3G13620)"/>
    <property type="match status" value="1"/>
</dbReference>
<dbReference type="PATRIC" id="fig|1107882.3.peg.6681"/>
<dbReference type="InterPro" id="IPR013096">
    <property type="entry name" value="Cupin_2"/>
</dbReference>
<sequence>MRMIKLTRFIGAAGIAVALASTTLYANGPEHKTVRPVSQRTGAQGFDETVRPVFERAIPNIPGKSLIAVEVIYPPGGKSAPHFHTKSAFIYAHVLSGAIRSQVDGEPAKVYQVGEGFYENPGSHHRVSENASATEPASLLAVFITDPTDTLTIPQQ</sequence>
<feature type="domain" description="Cupin type-2" evidence="2">
    <location>
        <begin position="70"/>
        <end position="143"/>
    </location>
</feature>
<accession>H0I366</accession>
<feature type="signal peptide" evidence="1">
    <location>
        <begin position="1"/>
        <end position="26"/>
    </location>
</feature>
<dbReference type="Gene3D" id="2.60.120.10">
    <property type="entry name" value="Jelly Rolls"/>
    <property type="match status" value="1"/>
</dbReference>
<dbReference type="CDD" id="cd02234">
    <property type="entry name" value="cupin_BLR7677-like"/>
    <property type="match status" value="1"/>
</dbReference>
<dbReference type="EMBL" id="AHAM01000315">
    <property type="protein sequence ID" value="EHK52568.1"/>
    <property type="molecule type" value="Genomic_DNA"/>
</dbReference>
<dbReference type="AlphaFoldDB" id="H0I366"/>
<dbReference type="Pfam" id="PF07883">
    <property type="entry name" value="Cupin_2"/>
    <property type="match status" value="1"/>
</dbReference>
<feature type="chain" id="PRO_5003535382" description="Cupin type-2 domain-containing protein" evidence="1">
    <location>
        <begin position="27"/>
        <end position="156"/>
    </location>
</feature>
<evidence type="ECO:0000259" key="2">
    <source>
        <dbReference type="Pfam" id="PF07883"/>
    </source>
</evidence>
<protein>
    <recommendedName>
        <fullName evidence="2">Cupin type-2 domain-containing protein</fullName>
    </recommendedName>
</protein>
<keyword evidence="4" id="KW-1185">Reference proteome</keyword>
<evidence type="ECO:0000313" key="3">
    <source>
        <dbReference type="EMBL" id="EHK52568.1"/>
    </source>
</evidence>
<evidence type="ECO:0000256" key="1">
    <source>
        <dbReference type="SAM" id="SignalP"/>
    </source>
</evidence>
<keyword evidence="1" id="KW-0732">Signal</keyword>
<organism evidence="3 4">
    <name type="scientific">Mesorhizobium alhagi CCNWXJ12-2</name>
    <dbReference type="NCBI Taxonomy" id="1107882"/>
    <lineage>
        <taxon>Bacteria</taxon>
        <taxon>Pseudomonadati</taxon>
        <taxon>Pseudomonadota</taxon>
        <taxon>Alphaproteobacteria</taxon>
        <taxon>Hyphomicrobiales</taxon>
        <taxon>Phyllobacteriaceae</taxon>
        <taxon>Allomesorhizobium</taxon>
    </lineage>
</organism>
<reference evidence="3 4" key="1">
    <citation type="journal article" date="2012" name="J. Bacteriol.">
        <title>Draft Genome Sequence of Mesorhizobium alhagi CCNWXJ12-2T, a Novel Salt-Resistant Species Isolated from the Desert of Northwestern China.</title>
        <authorList>
            <person name="Zhou M."/>
            <person name="Chen W."/>
            <person name="Chen H."/>
            <person name="Wei G."/>
        </authorList>
    </citation>
    <scope>NUCLEOTIDE SEQUENCE [LARGE SCALE GENOMIC DNA]</scope>
    <source>
        <strain evidence="3 4">CCNWXJ12-2</strain>
    </source>
</reference>
<dbReference type="InterPro" id="IPR011051">
    <property type="entry name" value="RmlC_Cupin_sf"/>
</dbReference>
<evidence type="ECO:0000313" key="4">
    <source>
        <dbReference type="Proteomes" id="UP000003250"/>
    </source>
</evidence>